<evidence type="ECO:0000313" key="3">
    <source>
        <dbReference type="Proteomes" id="UP001642409"/>
    </source>
</evidence>
<keyword evidence="3" id="KW-1185">Reference proteome</keyword>
<accession>A0AA86NTC6</accession>
<dbReference type="EMBL" id="CAXDID020000533">
    <property type="protein sequence ID" value="CAL6100686.1"/>
    <property type="molecule type" value="Genomic_DNA"/>
</dbReference>
<dbReference type="EMBL" id="CATOUU010000334">
    <property type="protein sequence ID" value="CAI9925037.1"/>
    <property type="molecule type" value="Genomic_DNA"/>
</dbReference>
<proteinExistence type="predicted"/>
<comment type="caution">
    <text evidence="1">The sequence shown here is derived from an EMBL/GenBank/DDBJ whole genome shotgun (WGS) entry which is preliminary data.</text>
</comment>
<dbReference type="AlphaFoldDB" id="A0AA86NTC6"/>
<reference evidence="1" key="1">
    <citation type="submission" date="2023-06" db="EMBL/GenBank/DDBJ databases">
        <authorList>
            <person name="Kurt Z."/>
        </authorList>
    </citation>
    <scope>NUCLEOTIDE SEQUENCE</scope>
</reference>
<reference evidence="2 3" key="2">
    <citation type="submission" date="2024-07" db="EMBL/GenBank/DDBJ databases">
        <authorList>
            <person name="Akdeniz Z."/>
        </authorList>
    </citation>
    <scope>NUCLEOTIDE SEQUENCE [LARGE SCALE GENOMIC DNA]</scope>
</reference>
<evidence type="ECO:0000313" key="1">
    <source>
        <dbReference type="EMBL" id="CAI9925037.1"/>
    </source>
</evidence>
<sequence>MHKNYNQELQQLGMKFLETTKFCLEDTDNLEMHSVLAQLMIKQNEVCTEQEYELMVHLLKSNMQSNQILDSVQQFVVLNIQNAFATEIMHKLRLQYVDLLYRQLFILHLPVPLFKNIPAIFDLSPACKKVIFFMRHIRSQPNYSEVYSDSLISLMNQYTAQIVQLDFRDPLPIYQINQLEVIFNNTFNYVQKLLLQNQIEINEFFNIKAATPQEFKFNFMRYLLNKQQPTVEQQPVKKMSELKLNVTRSRQNLQQQIISNKITFSVKELDQLLIKRNFLNSLQFSVHELHQYQELVQASSKVNDIYLRFNQVLNQFKQIQVPKQIYIQNFYFAQTVNQMLSFFNIALNTKDIQQIFDQIHEETQQYNKLVQLIHLMDYHVALLTEFVNNIPLYTNNKNEMTQMITVSFHELKNCVEDYRGRWGVL</sequence>
<evidence type="ECO:0000313" key="2">
    <source>
        <dbReference type="EMBL" id="CAL6100686.1"/>
    </source>
</evidence>
<gene>
    <name evidence="1" type="ORF">HINF_LOCUS12682</name>
    <name evidence="2" type="ORF">HINF_LOCUS70674</name>
</gene>
<protein>
    <submittedName>
        <fullName evidence="2">Hypothetical_protein</fullName>
    </submittedName>
</protein>
<name>A0AA86NTC6_9EUKA</name>
<organism evidence="1">
    <name type="scientific">Hexamita inflata</name>
    <dbReference type="NCBI Taxonomy" id="28002"/>
    <lineage>
        <taxon>Eukaryota</taxon>
        <taxon>Metamonada</taxon>
        <taxon>Diplomonadida</taxon>
        <taxon>Hexamitidae</taxon>
        <taxon>Hexamitinae</taxon>
        <taxon>Hexamita</taxon>
    </lineage>
</organism>
<dbReference type="Proteomes" id="UP001642409">
    <property type="component" value="Unassembled WGS sequence"/>
</dbReference>